<dbReference type="STRING" id="1642647.PSM36_1737"/>
<dbReference type="Proteomes" id="UP000187464">
    <property type="component" value="Chromosome I"/>
</dbReference>
<organism evidence="2 3">
    <name type="scientific">Proteiniphilum saccharofermentans</name>
    <dbReference type="NCBI Taxonomy" id="1642647"/>
    <lineage>
        <taxon>Bacteria</taxon>
        <taxon>Pseudomonadati</taxon>
        <taxon>Bacteroidota</taxon>
        <taxon>Bacteroidia</taxon>
        <taxon>Bacteroidales</taxon>
        <taxon>Dysgonomonadaceae</taxon>
        <taxon>Proteiniphilum</taxon>
    </lineage>
</organism>
<gene>
    <name evidence="2" type="ORF">PSM36_1737</name>
</gene>
<dbReference type="Pfam" id="PF19569">
    <property type="entry name" value="START_2"/>
    <property type="match status" value="1"/>
</dbReference>
<feature type="domain" description="START-like" evidence="1">
    <location>
        <begin position="2"/>
        <end position="128"/>
    </location>
</feature>
<sequence>MSKEKFHIEFLMGNATQSSLWRMISQIDGLSEWFADEVTMDESETIYKFMWGKTDNEARIIHKKPQSSIRYRWLDEENEELYFEFLLRKLDLSGAMTLEITDFAEPDEKGDAIALWEFQVDEMKRRLGI</sequence>
<reference evidence="3" key="1">
    <citation type="submission" date="2016-08" db="EMBL/GenBank/DDBJ databases">
        <authorList>
            <person name="Wibberg D."/>
        </authorList>
    </citation>
    <scope>NUCLEOTIDE SEQUENCE [LARGE SCALE GENOMIC DNA]</scope>
</reference>
<name>A0A1R3T9C7_9BACT</name>
<dbReference type="InterPro" id="IPR023393">
    <property type="entry name" value="START-like_dom_sf"/>
</dbReference>
<dbReference type="SUPFAM" id="SSF55961">
    <property type="entry name" value="Bet v1-like"/>
    <property type="match status" value="1"/>
</dbReference>
<proteinExistence type="predicted"/>
<keyword evidence="3" id="KW-1185">Reference proteome</keyword>
<dbReference type="AlphaFoldDB" id="A0A1R3T9C7"/>
<dbReference type="EMBL" id="LT605205">
    <property type="protein sequence ID" value="SCD20555.1"/>
    <property type="molecule type" value="Genomic_DNA"/>
</dbReference>
<dbReference type="Gene3D" id="3.30.530.20">
    <property type="match status" value="1"/>
</dbReference>
<evidence type="ECO:0000313" key="3">
    <source>
        <dbReference type="Proteomes" id="UP000187464"/>
    </source>
</evidence>
<evidence type="ECO:0000313" key="2">
    <source>
        <dbReference type="EMBL" id="SCD20555.1"/>
    </source>
</evidence>
<dbReference type="InterPro" id="IPR045736">
    <property type="entry name" value="START_2"/>
</dbReference>
<accession>A0A1R3T9C7</accession>
<dbReference type="KEGG" id="psac:PSM36_1737"/>
<dbReference type="RefSeq" id="WP_019540665.1">
    <property type="nucleotide sequence ID" value="NZ_LT605205.1"/>
</dbReference>
<protein>
    <recommendedName>
        <fullName evidence="1">START-like domain-containing protein</fullName>
    </recommendedName>
</protein>
<evidence type="ECO:0000259" key="1">
    <source>
        <dbReference type="Pfam" id="PF19569"/>
    </source>
</evidence>